<dbReference type="Proteomes" id="UP001604336">
    <property type="component" value="Unassembled WGS sequence"/>
</dbReference>
<evidence type="ECO:0000313" key="1">
    <source>
        <dbReference type="EMBL" id="KAL2475718.1"/>
    </source>
</evidence>
<accession>A0ABD1QJJ1</accession>
<dbReference type="PANTHER" id="PTHR31579:SF42">
    <property type="entry name" value="DUF506 FAMILY PROTEIN (DUF506)"/>
    <property type="match status" value="1"/>
</dbReference>
<dbReference type="Pfam" id="PF04720">
    <property type="entry name" value="PDDEXK_6"/>
    <property type="match status" value="1"/>
</dbReference>
<gene>
    <name evidence="1" type="ORF">Adt_36454</name>
</gene>
<organism evidence="1 2">
    <name type="scientific">Abeliophyllum distichum</name>
    <dbReference type="NCBI Taxonomy" id="126358"/>
    <lineage>
        <taxon>Eukaryota</taxon>
        <taxon>Viridiplantae</taxon>
        <taxon>Streptophyta</taxon>
        <taxon>Embryophyta</taxon>
        <taxon>Tracheophyta</taxon>
        <taxon>Spermatophyta</taxon>
        <taxon>Magnoliopsida</taxon>
        <taxon>eudicotyledons</taxon>
        <taxon>Gunneridae</taxon>
        <taxon>Pentapetalae</taxon>
        <taxon>asterids</taxon>
        <taxon>lamiids</taxon>
        <taxon>Lamiales</taxon>
        <taxon>Oleaceae</taxon>
        <taxon>Forsythieae</taxon>
        <taxon>Abeliophyllum</taxon>
    </lineage>
</organism>
<sequence length="303" mass="34451">MVKIPVNFKRVAAVFGEGARIRTCDESSGSEHSADLSDLVNSFLEREIREKTEIEEDIIEKDGNEIEFESNSPDDELKDSLKNLLGCEDDDVKRSIHAEVEKAYRDLGNCSSSDLKRRLMARLRHRGFDAGLCKSKWEKNGGCISGDYEYIDVNAGGTRYIIEVFLAEEFTIARPTDFYASLLHLFLPIFVGQVDQLRQIVRLMCRAMKKSMKRVEIHVPPWRRLAYLQAKWFGSYKRTINEIPVRDGSNSSEDLTEKRLVGFVALPVRVPEISFYCREDFARRGGARLGNLAAALKDSGMLL</sequence>
<comment type="caution">
    <text evidence="1">The sequence shown here is derived from an EMBL/GenBank/DDBJ whole genome shotgun (WGS) entry which is preliminary data.</text>
</comment>
<proteinExistence type="predicted"/>
<protein>
    <recommendedName>
        <fullName evidence="3">DUF506 family protein</fullName>
    </recommendedName>
</protein>
<evidence type="ECO:0008006" key="3">
    <source>
        <dbReference type="Google" id="ProtNLM"/>
    </source>
</evidence>
<dbReference type="PANTHER" id="PTHR31579">
    <property type="entry name" value="OS03G0796600 PROTEIN"/>
    <property type="match status" value="1"/>
</dbReference>
<dbReference type="EMBL" id="JBFOLK010000011">
    <property type="protein sequence ID" value="KAL2475718.1"/>
    <property type="molecule type" value="Genomic_DNA"/>
</dbReference>
<dbReference type="AlphaFoldDB" id="A0ABD1QJJ1"/>
<name>A0ABD1QJJ1_9LAMI</name>
<dbReference type="InterPro" id="IPR006502">
    <property type="entry name" value="PDDEXK-like"/>
</dbReference>
<evidence type="ECO:0000313" key="2">
    <source>
        <dbReference type="Proteomes" id="UP001604336"/>
    </source>
</evidence>
<dbReference type="NCBIfam" id="TIGR01615">
    <property type="entry name" value="A_thal_3542"/>
    <property type="match status" value="1"/>
</dbReference>
<reference evidence="2" key="1">
    <citation type="submission" date="2024-07" db="EMBL/GenBank/DDBJ databases">
        <title>Two chromosome-level genome assemblies of Korean endemic species Abeliophyllum distichum and Forsythia ovata (Oleaceae).</title>
        <authorList>
            <person name="Jang H."/>
        </authorList>
    </citation>
    <scope>NUCLEOTIDE SEQUENCE [LARGE SCALE GENOMIC DNA]</scope>
</reference>
<keyword evidence="2" id="KW-1185">Reference proteome</keyword>